<dbReference type="PROSITE" id="PS51273">
    <property type="entry name" value="GATASE_TYPE_1"/>
    <property type="match status" value="1"/>
</dbReference>
<organism evidence="3 4">
    <name type="scientific">Mucilaginibacter straminoryzae</name>
    <dbReference type="NCBI Taxonomy" id="2932774"/>
    <lineage>
        <taxon>Bacteria</taxon>
        <taxon>Pseudomonadati</taxon>
        <taxon>Bacteroidota</taxon>
        <taxon>Sphingobacteriia</taxon>
        <taxon>Sphingobacteriales</taxon>
        <taxon>Sphingobacteriaceae</taxon>
        <taxon>Mucilaginibacter</taxon>
    </lineage>
</organism>
<keyword evidence="4" id="KW-1185">Reference proteome</keyword>
<comment type="caution">
    <text evidence="3">The sequence shown here is derived from an EMBL/GenBank/DDBJ whole genome shotgun (WGS) entry which is preliminary data.</text>
</comment>
<evidence type="ECO:0000256" key="1">
    <source>
        <dbReference type="ARBA" id="ARBA00022962"/>
    </source>
</evidence>
<dbReference type="NCBIfam" id="TIGR00566">
    <property type="entry name" value="trpG_papA"/>
    <property type="match status" value="1"/>
</dbReference>
<feature type="domain" description="Glutamine amidotransferase" evidence="2">
    <location>
        <begin position="22"/>
        <end position="205"/>
    </location>
</feature>
<dbReference type="PRINTS" id="PR00099">
    <property type="entry name" value="CPSGATASE"/>
</dbReference>
<dbReference type="InterPro" id="IPR050472">
    <property type="entry name" value="Anth_synth/Amidotransfase"/>
</dbReference>
<dbReference type="RefSeq" id="WP_245130447.1">
    <property type="nucleotide sequence ID" value="NZ_JALJEJ010000005.1"/>
</dbReference>
<dbReference type="AlphaFoldDB" id="A0A9X1X3U7"/>
<evidence type="ECO:0000313" key="3">
    <source>
        <dbReference type="EMBL" id="MCJ8210609.1"/>
    </source>
</evidence>
<dbReference type="InterPro" id="IPR017926">
    <property type="entry name" value="GATASE"/>
</dbReference>
<gene>
    <name evidence="3" type="ORF">MUY27_12900</name>
</gene>
<dbReference type="PANTHER" id="PTHR43418:SF4">
    <property type="entry name" value="MULTIFUNCTIONAL TRYPTOPHAN BIOSYNTHESIS PROTEIN"/>
    <property type="match status" value="1"/>
</dbReference>
<accession>A0A9X1X3U7</accession>
<dbReference type="GO" id="GO:0005829">
    <property type="term" value="C:cytosol"/>
    <property type="evidence" value="ECO:0007669"/>
    <property type="project" value="TreeGrafter"/>
</dbReference>
<dbReference type="InterPro" id="IPR006221">
    <property type="entry name" value="TrpG/PapA_dom"/>
</dbReference>
<dbReference type="SUPFAM" id="SSF52317">
    <property type="entry name" value="Class I glutamine amidotransferase-like"/>
    <property type="match status" value="1"/>
</dbReference>
<reference evidence="3" key="1">
    <citation type="submission" date="2022-04" db="EMBL/GenBank/DDBJ databases">
        <title>Mucilaginibacter sp. RS28 isolated from freshwater.</title>
        <authorList>
            <person name="Ko S.-R."/>
        </authorList>
    </citation>
    <scope>NUCLEOTIDE SEQUENCE</scope>
    <source>
        <strain evidence="3">RS28</strain>
    </source>
</reference>
<evidence type="ECO:0000259" key="2">
    <source>
        <dbReference type="Pfam" id="PF00117"/>
    </source>
</evidence>
<proteinExistence type="predicted"/>
<dbReference type="InterPro" id="IPR029062">
    <property type="entry name" value="Class_I_gatase-like"/>
</dbReference>
<dbReference type="Gene3D" id="3.40.50.880">
    <property type="match status" value="1"/>
</dbReference>
<keyword evidence="1" id="KW-0315">Glutamine amidotransferase</keyword>
<dbReference type="GO" id="GO:0004049">
    <property type="term" value="F:anthranilate synthase activity"/>
    <property type="evidence" value="ECO:0007669"/>
    <property type="project" value="TreeGrafter"/>
</dbReference>
<dbReference type="PANTHER" id="PTHR43418">
    <property type="entry name" value="MULTIFUNCTIONAL TRYPTOPHAN BIOSYNTHESIS PROTEIN-RELATED"/>
    <property type="match status" value="1"/>
</dbReference>
<dbReference type="Proteomes" id="UP001139450">
    <property type="component" value="Unassembled WGS sequence"/>
</dbReference>
<dbReference type="PRINTS" id="PR00096">
    <property type="entry name" value="GATASE"/>
</dbReference>
<dbReference type="EMBL" id="JALJEJ010000005">
    <property type="protein sequence ID" value="MCJ8210609.1"/>
    <property type="molecule type" value="Genomic_DNA"/>
</dbReference>
<dbReference type="CDD" id="cd01743">
    <property type="entry name" value="GATase1_Anthranilate_Synthase"/>
    <property type="match status" value="1"/>
</dbReference>
<name>A0A9X1X3U7_9SPHI</name>
<dbReference type="PRINTS" id="PR00097">
    <property type="entry name" value="ANTSNTHASEII"/>
</dbReference>
<evidence type="ECO:0000313" key="4">
    <source>
        <dbReference type="Proteomes" id="UP001139450"/>
    </source>
</evidence>
<dbReference type="Pfam" id="PF00117">
    <property type="entry name" value="GATase"/>
    <property type="match status" value="1"/>
</dbReference>
<dbReference type="FunFam" id="3.40.50.880:FF:000003">
    <property type="entry name" value="Anthranilate synthase component II"/>
    <property type="match status" value="1"/>
</dbReference>
<dbReference type="GO" id="GO:0000162">
    <property type="term" value="P:L-tryptophan biosynthetic process"/>
    <property type="evidence" value="ECO:0007669"/>
    <property type="project" value="TreeGrafter"/>
</dbReference>
<sequence length="207" mass="22950">METTDIKAASNPPSGGKGVKILIIDNYDSFTYNLVHLVNELGLECEVWRNDQFKLEDVAGFDKIILSPGPGIPSEAGLLLDVIKQYAAEKSIFGVCLGQQAIAEAFGGKLHNLSRPMHGIATPVKVTDGKELLFTDLPEQINVGRYHSWVVSNEGLPEELVVTAIDEKDQSIMALRHREYDVRGVQFHPESVLTEYGKEMLSNWLKN</sequence>
<protein>
    <submittedName>
        <fullName evidence="3">Aminodeoxychorismate/anthranilate synthase component II</fullName>
    </submittedName>
</protein>